<dbReference type="AlphaFoldDB" id="A0A2T0WSI7"/>
<dbReference type="SUPFAM" id="SSF48208">
    <property type="entry name" value="Six-hairpin glycosidases"/>
    <property type="match status" value="1"/>
</dbReference>
<comment type="caution">
    <text evidence="2">The sequence shown here is derived from an EMBL/GenBank/DDBJ whole genome shotgun (WGS) entry which is preliminary data.</text>
</comment>
<dbReference type="Gene3D" id="2.60.420.10">
    <property type="entry name" value="Maltose phosphorylase, domain 3"/>
    <property type="match status" value="1"/>
</dbReference>
<dbReference type="EMBL" id="PVTR01000002">
    <property type="protein sequence ID" value="PRY89656.1"/>
    <property type="molecule type" value="Genomic_DNA"/>
</dbReference>
<protein>
    <submittedName>
        <fullName evidence="2">Alpha-L-rhamnosidase-like protein</fullName>
    </submittedName>
</protein>
<dbReference type="Gene3D" id="2.60.120.260">
    <property type="entry name" value="Galactose-binding domain-like"/>
    <property type="match status" value="1"/>
</dbReference>
<dbReference type="InterPro" id="IPR012341">
    <property type="entry name" value="6hp_glycosidase-like_sf"/>
</dbReference>
<gene>
    <name evidence="2" type="ORF">CLW00_102132</name>
</gene>
<dbReference type="PANTHER" id="PTHR34987:SF2">
    <property type="entry name" value="B, PUTATIVE (AFU_ORTHOLOGUE AFUA_7G05040)-RELATED"/>
    <property type="match status" value="1"/>
</dbReference>
<name>A0A2T0WSI7_9BACT</name>
<dbReference type="Proteomes" id="UP000238157">
    <property type="component" value="Unassembled WGS sequence"/>
</dbReference>
<dbReference type="OrthoDB" id="9815108at2"/>
<dbReference type="InterPro" id="IPR035396">
    <property type="entry name" value="Bac_rhamnosid6H"/>
</dbReference>
<dbReference type="InterPro" id="IPR008928">
    <property type="entry name" value="6-hairpin_glycosidase_sf"/>
</dbReference>
<proteinExistence type="predicted"/>
<accession>A0A2T0WSI7</accession>
<evidence type="ECO:0000313" key="2">
    <source>
        <dbReference type="EMBL" id="PRY89656.1"/>
    </source>
</evidence>
<evidence type="ECO:0000259" key="1">
    <source>
        <dbReference type="Pfam" id="PF17389"/>
    </source>
</evidence>
<organism evidence="2 3">
    <name type="scientific">Mongoliibacter ruber</name>
    <dbReference type="NCBI Taxonomy" id="1750599"/>
    <lineage>
        <taxon>Bacteria</taxon>
        <taxon>Pseudomonadati</taxon>
        <taxon>Bacteroidota</taxon>
        <taxon>Cytophagia</taxon>
        <taxon>Cytophagales</taxon>
        <taxon>Cyclobacteriaceae</taxon>
        <taxon>Mongoliibacter</taxon>
    </lineage>
</organism>
<evidence type="ECO:0000313" key="3">
    <source>
        <dbReference type="Proteomes" id="UP000238157"/>
    </source>
</evidence>
<sequence length="790" mass="91277">MKTQLSTFRSTLFIWIGLFCFYPIDLQSQDFWNARWLSLSQSDLPDYAVVHARNEFNITSVPGDLTIDLSAVIRYKLYVNGEYLGQGPANNDLEHYSFDTYDIAPFLKEGNNVIGLTVFSLGEMNPVRYHDLGLRFILKSQDDKMGESLNTGTGNWKLWIDKSYEATFRDKDFEVLGYFAMGGGEQIKGEEYPWGWNQVGFAADKWHSPKVLDRGVPYGHTHSYGHAEISLNPREIPMMNEEKESKPIIRKTSGNWEVDNLQKWNSGEKLIFAPNSETIILLDQKYLTKGHTHFTFSGGEGSQVEVAYAETLFYEDNTQGNRNEIEGKKFIGQTDRYLLDGGENKEYSQLLPRTWRYIQVKVKTGAKELHWDNYIAHKFIYPFQEAGNFKTPFTLHDEIWDVGWRTALLCADETYMDCPYYEQLQYIGDTRVQALISLYAAGDDRLMKNALRQFAHSITDEGIAQSRYPSNLRQMIPPYSLFWINMMHDYYMHREDPEFIKSYIPQIASILFWFENKLEDDYILGSMPWWSYTDVAGWEMSSPPGFKEGGSVVMTLQFLYAIQEAIPLFQEFGKDMFADHFSDLSTKIKSNIRENAWDQNRQLFADKTSKETFSQHANIFAILTNTVDKSAQSDLFDRIISEEELAQANIYFRFYLTRAAQQSGNGDYFINNLNTWEDMLAEGLTTFAEHEKETRSDCHAWSASPNFEFIHTVCGIQPAEKYFQKVLISPNPGDLNQFEGKMPHPKGAISVRYDFENRTAQINLPDGLDGEFIWKGKSYSIEPGTQHITW</sequence>
<keyword evidence="3" id="KW-1185">Reference proteome</keyword>
<feature type="domain" description="Alpha-L-rhamnosidase six-hairpin glycosidase" evidence="1">
    <location>
        <begin position="385"/>
        <end position="705"/>
    </location>
</feature>
<dbReference type="Gene3D" id="1.50.10.10">
    <property type="match status" value="1"/>
</dbReference>
<dbReference type="GO" id="GO:0005975">
    <property type="term" value="P:carbohydrate metabolic process"/>
    <property type="evidence" value="ECO:0007669"/>
    <property type="project" value="InterPro"/>
</dbReference>
<reference evidence="2 3" key="1">
    <citation type="submission" date="2018-03" db="EMBL/GenBank/DDBJ databases">
        <title>Genomic Encyclopedia of Archaeal and Bacterial Type Strains, Phase II (KMG-II): from individual species to whole genera.</title>
        <authorList>
            <person name="Goeker M."/>
        </authorList>
    </citation>
    <scope>NUCLEOTIDE SEQUENCE [LARGE SCALE GENOMIC DNA]</scope>
    <source>
        <strain evidence="2 3">DSM 27929</strain>
    </source>
</reference>
<dbReference type="Pfam" id="PF17389">
    <property type="entry name" value="Bac_rhamnosid6H"/>
    <property type="match status" value="1"/>
</dbReference>
<dbReference type="RefSeq" id="WP_106132358.1">
    <property type="nucleotide sequence ID" value="NZ_PVTR01000002.1"/>
</dbReference>
<dbReference type="PANTHER" id="PTHR34987">
    <property type="entry name" value="C, PUTATIVE (AFU_ORTHOLOGUE AFUA_3G02880)-RELATED"/>
    <property type="match status" value="1"/>
</dbReference>